<organism evidence="2 3">
    <name type="scientific">Kiloniella antarctica</name>
    <dbReference type="NCBI Taxonomy" id="1550907"/>
    <lineage>
        <taxon>Bacteria</taxon>
        <taxon>Pseudomonadati</taxon>
        <taxon>Pseudomonadota</taxon>
        <taxon>Alphaproteobacteria</taxon>
        <taxon>Rhodospirillales</taxon>
        <taxon>Kiloniellaceae</taxon>
        <taxon>Kiloniella</taxon>
    </lineage>
</organism>
<evidence type="ECO:0000259" key="1">
    <source>
        <dbReference type="Pfam" id="PF04443"/>
    </source>
</evidence>
<comment type="caution">
    <text evidence="2">The sequence shown here is derived from an EMBL/GenBank/DDBJ whole genome shotgun (WGS) entry which is preliminary data.</text>
</comment>
<evidence type="ECO:0000313" key="2">
    <source>
        <dbReference type="EMBL" id="MFD2207933.1"/>
    </source>
</evidence>
<name>A0ABW5BSU0_9PROT</name>
<protein>
    <submittedName>
        <fullName evidence="2">Acyl-protein synthetase</fullName>
    </submittedName>
</protein>
<dbReference type="InterPro" id="IPR042099">
    <property type="entry name" value="ANL_N_sf"/>
</dbReference>
<reference evidence="3" key="1">
    <citation type="journal article" date="2019" name="Int. J. Syst. Evol. Microbiol.">
        <title>The Global Catalogue of Microorganisms (GCM) 10K type strain sequencing project: providing services to taxonomists for standard genome sequencing and annotation.</title>
        <authorList>
            <consortium name="The Broad Institute Genomics Platform"/>
            <consortium name="The Broad Institute Genome Sequencing Center for Infectious Disease"/>
            <person name="Wu L."/>
            <person name="Ma J."/>
        </authorList>
    </citation>
    <scope>NUCLEOTIDE SEQUENCE [LARGE SCALE GENOMIC DNA]</scope>
    <source>
        <strain evidence="3">CGMCC 4.7192</strain>
    </source>
</reference>
<dbReference type="Pfam" id="PF04443">
    <property type="entry name" value="LuxE"/>
    <property type="match status" value="1"/>
</dbReference>
<sequence>MNLSHLLNQRTSSFPHENQEAMLLDGLKRLTEHHRSLCSGYRNILQATNYTQSKCHTLEEIPFIPVNLFKNLELHSIRCPEDIVTILASSSTSGQKPSQIFLDKETSKRQSQGLTQSLKPVIGDKRLPMLIIDTPSSIKTKPLTARGAGVLGLMRFGHSYCFALDDDHNLNLDLLEHFLEEHAKQPFLIFGFTFMAWMYFLQKCPPHTNLKNGILIHSGGWKKMQEQSVSPDEFKSAFFSKTNLSKCYNFYGMVEQIGSIYLEGSDGILYPPVFSDVIIRDPFTLVPLPPGEEGLIQLLSLLPLSYPGHSILTSDMGILRQGVHGRGIEVTRRAPKAEVRGCSDTHVFGIRK</sequence>
<accession>A0ABW5BSU0</accession>
<dbReference type="EMBL" id="JBHUII010000013">
    <property type="protein sequence ID" value="MFD2207933.1"/>
    <property type="molecule type" value="Genomic_DNA"/>
</dbReference>
<dbReference type="Gene3D" id="3.40.50.12780">
    <property type="entry name" value="N-terminal domain of ligase-like"/>
    <property type="match status" value="1"/>
</dbReference>
<evidence type="ECO:0000313" key="3">
    <source>
        <dbReference type="Proteomes" id="UP001597294"/>
    </source>
</evidence>
<dbReference type="InterPro" id="IPR007534">
    <property type="entry name" value="LuxE"/>
</dbReference>
<feature type="domain" description="Acyl-protein synthetase LuxE" evidence="1">
    <location>
        <begin position="16"/>
        <end position="345"/>
    </location>
</feature>
<dbReference type="RefSeq" id="WP_380255063.1">
    <property type="nucleotide sequence ID" value="NZ_JBHUII010000013.1"/>
</dbReference>
<gene>
    <name evidence="2" type="ORF">ACFSKO_20140</name>
</gene>
<keyword evidence="3" id="KW-1185">Reference proteome</keyword>
<dbReference type="Proteomes" id="UP001597294">
    <property type="component" value="Unassembled WGS sequence"/>
</dbReference>
<proteinExistence type="predicted"/>